<evidence type="ECO:0000256" key="1">
    <source>
        <dbReference type="ARBA" id="ARBA00004141"/>
    </source>
</evidence>
<organism evidence="7 8">
    <name type="scientific">Ascaris lumbricoides</name>
    <name type="common">Giant roundworm</name>
    <dbReference type="NCBI Taxonomy" id="6252"/>
    <lineage>
        <taxon>Eukaryota</taxon>
        <taxon>Metazoa</taxon>
        <taxon>Ecdysozoa</taxon>
        <taxon>Nematoda</taxon>
        <taxon>Chromadorea</taxon>
        <taxon>Rhabditida</taxon>
        <taxon>Spirurina</taxon>
        <taxon>Ascaridomorpha</taxon>
        <taxon>Ascaridoidea</taxon>
        <taxon>Ascarididae</taxon>
        <taxon>Ascaris</taxon>
    </lineage>
</organism>
<sequence>MSSSSSPFLVVPDFDSTRRLLTPTLPPESSGVSTATLGLSEDMLAITNSSSTQPICESDEDEPPPDPQNVTTLTKRILTDVTYFWRSFVLILTPILLAPCLISPDSTYRCAFCVSLMAVYWVCEVIPLPVTALLPVVLFPISGILDAATVAKEFINVDKSICNIVNVQDTNFLFIGGLIMAVAVEKCHLHERVALRVVTLVGSQPRWIMFGFMSVTALLSMFVSNTATTAMMVPIAQSVSDQLLKSYRARRSRRSTIEKRPDNEDILVHRIEIVQDLPSTKEETDMAKGLIICICFAANIGGTATITGTPPNLVMVGQIATLFPDVDTDLNYLTWIGFAFPLMVVCLLACYLILLGFFLRHSPPADEEAANVMRRRYDKLPPMSFAEKSVLCCFILLILLWMCRDPQVVPGFGEFFPRGHYTDATSAMLVSVVLFALPDEMPDFICHTKRDRVSTPKRRGALMDWKTIQAQFPWSVVLLLGGGFALAAVNSG</sequence>
<keyword evidence="5 6" id="KW-0472">Membrane</keyword>
<evidence type="ECO:0000256" key="6">
    <source>
        <dbReference type="SAM" id="Phobius"/>
    </source>
</evidence>
<comment type="similarity">
    <text evidence="2">Belongs to the SLC13A/DASS transporter (TC 2.A.47) family. NADC subfamily.</text>
</comment>
<dbReference type="PANTHER" id="PTHR10283">
    <property type="entry name" value="SOLUTE CARRIER FAMILY 13 MEMBER"/>
    <property type="match status" value="1"/>
</dbReference>
<feature type="transmembrane region" description="Helical" evidence="6">
    <location>
        <begin position="289"/>
        <end position="307"/>
    </location>
</feature>
<evidence type="ECO:0000313" key="8">
    <source>
        <dbReference type="WBParaSite" id="ALUE_0001843901-mRNA-1"/>
    </source>
</evidence>
<reference evidence="8" key="1">
    <citation type="submission" date="2023-03" db="UniProtKB">
        <authorList>
            <consortium name="WormBaseParasite"/>
        </authorList>
    </citation>
    <scope>IDENTIFICATION</scope>
</reference>
<dbReference type="PANTHER" id="PTHR10283:SF85">
    <property type="entry name" value="SODIUM-DEPENDENT HIGH-AFFINITY DICARBOXYLATE TRANSPORTER 3"/>
    <property type="match status" value="1"/>
</dbReference>
<keyword evidence="7" id="KW-1185">Reference proteome</keyword>
<protein>
    <submittedName>
        <fullName evidence="8">Citrate transporter-like domain-containing protein</fullName>
    </submittedName>
</protein>
<name>A0A9J2QAC0_ASCLU</name>
<dbReference type="Pfam" id="PF00939">
    <property type="entry name" value="Na_sulph_symp"/>
    <property type="match status" value="1"/>
</dbReference>
<accession>A0A9J2QAC0</accession>
<dbReference type="GO" id="GO:0015141">
    <property type="term" value="F:succinate transmembrane transporter activity"/>
    <property type="evidence" value="ECO:0007669"/>
    <property type="project" value="TreeGrafter"/>
</dbReference>
<keyword evidence="3 6" id="KW-0812">Transmembrane</keyword>
<evidence type="ECO:0000256" key="5">
    <source>
        <dbReference type="ARBA" id="ARBA00023136"/>
    </source>
</evidence>
<feature type="transmembrane region" description="Helical" evidence="6">
    <location>
        <begin position="207"/>
        <end position="224"/>
    </location>
</feature>
<dbReference type="Proteomes" id="UP000036681">
    <property type="component" value="Unplaced"/>
</dbReference>
<dbReference type="WBParaSite" id="ALUE_0001843901-mRNA-1">
    <property type="protein sequence ID" value="ALUE_0001843901-mRNA-1"/>
    <property type="gene ID" value="ALUE_0001843901"/>
</dbReference>
<evidence type="ECO:0000256" key="4">
    <source>
        <dbReference type="ARBA" id="ARBA00022989"/>
    </source>
</evidence>
<feature type="transmembrane region" description="Helical" evidence="6">
    <location>
        <begin position="332"/>
        <end position="359"/>
    </location>
</feature>
<feature type="transmembrane region" description="Helical" evidence="6">
    <location>
        <begin position="83"/>
        <end position="102"/>
    </location>
</feature>
<dbReference type="GO" id="GO:0005886">
    <property type="term" value="C:plasma membrane"/>
    <property type="evidence" value="ECO:0007669"/>
    <property type="project" value="TreeGrafter"/>
</dbReference>
<evidence type="ECO:0000256" key="2">
    <source>
        <dbReference type="ARBA" id="ARBA00006772"/>
    </source>
</evidence>
<feature type="transmembrane region" description="Helical" evidence="6">
    <location>
        <begin position="472"/>
        <end position="489"/>
    </location>
</feature>
<dbReference type="InterPro" id="IPR001898">
    <property type="entry name" value="SLC13A/DASS"/>
</dbReference>
<feature type="transmembrane region" description="Helical" evidence="6">
    <location>
        <begin position="380"/>
        <end position="402"/>
    </location>
</feature>
<proteinExistence type="inferred from homology"/>
<feature type="transmembrane region" description="Helical" evidence="6">
    <location>
        <begin position="114"/>
        <end position="138"/>
    </location>
</feature>
<comment type="subcellular location">
    <subcellularLocation>
        <location evidence="1">Membrane</location>
        <topology evidence="1">Multi-pass membrane protein</topology>
    </subcellularLocation>
</comment>
<dbReference type="GO" id="GO:0015137">
    <property type="term" value="F:citrate transmembrane transporter activity"/>
    <property type="evidence" value="ECO:0007669"/>
    <property type="project" value="TreeGrafter"/>
</dbReference>
<dbReference type="AlphaFoldDB" id="A0A9J2QAC0"/>
<evidence type="ECO:0000313" key="7">
    <source>
        <dbReference type="Proteomes" id="UP000036681"/>
    </source>
</evidence>
<keyword evidence="4 6" id="KW-1133">Transmembrane helix</keyword>
<evidence type="ECO:0000256" key="3">
    <source>
        <dbReference type="ARBA" id="ARBA00022692"/>
    </source>
</evidence>